<proteinExistence type="predicted"/>
<reference evidence="1 2" key="1">
    <citation type="submission" date="2016-11" db="EMBL/GenBank/DDBJ databases">
        <authorList>
            <consortium name="Pathogen Informatics"/>
        </authorList>
    </citation>
    <scope>NUCLEOTIDE SEQUENCE [LARGE SCALE GENOMIC DNA]</scope>
    <source>
        <strain evidence="1 2">911</strain>
    </source>
</reference>
<accession>A0A1T8KLJ5</accession>
<dbReference type="AlphaFoldDB" id="A0A1T8KLJ5"/>
<gene>
    <name evidence="1" type="ORF">SAMEA2259716_01785</name>
</gene>
<organism evidence="1 2">
    <name type="scientific">Mycobacteroides abscessus subsp. massiliense</name>
    <dbReference type="NCBI Taxonomy" id="1962118"/>
    <lineage>
        <taxon>Bacteria</taxon>
        <taxon>Bacillati</taxon>
        <taxon>Actinomycetota</taxon>
        <taxon>Actinomycetes</taxon>
        <taxon>Mycobacteriales</taxon>
        <taxon>Mycobacteriaceae</taxon>
        <taxon>Mycobacteroides</taxon>
        <taxon>Mycobacteroides abscessus</taxon>
    </lineage>
</organism>
<evidence type="ECO:0000313" key="1">
    <source>
        <dbReference type="EMBL" id="SKL83328.1"/>
    </source>
</evidence>
<sequence>MMAERLSEAQIQALIASELPDLNEQFQGHRTGCQCAAHDDEPCPNAAVYVIEAHATDECKGDGVNEFGNWVTFLCHECATQLVIKICMDVATRGLQAILSGRNESLRCETCEAPIRNHRDILRSVRPYQAVFPDGT</sequence>
<protein>
    <submittedName>
        <fullName evidence="1">Uncharacterized protein</fullName>
    </submittedName>
</protein>
<dbReference type="Proteomes" id="UP000190074">
    <property type="component" value="Unassembled WGS sequence"/>
</dbReference>
<name>A0A1T8KLJ5_9MYCO</name>
<dbReference type="EMBL" id="FVGW01000002">
    <property type="protein sequence ID" value="SKL83328.1"/>
    <property type="molecule type" value="Genomic_DNA"/>
</dbReference>
<evidence type="ECO:0000313" key="2">
    <source>
        <dbReference type="Proteomes" id="UP000190074"/>
    </source>
</evidence>